<dbReference type="OrthoDB" id="3945906at2759"/>
<dbReference type="EMBL" id="MU003692">
    <property type="protein sequence ID" value="KAF2817631.1"/>
    <property type="molecule type" value="Genomic_DNA"/>
</dbReference>
<gene>
    <name evidence="2 4" type="ORF">BDZ99DRAFT_457356</name>
</gene>
<keyword evidence="1" id="KW-0175">Coiled coil</keyword>
<reference evidence="4" key="2">
    <citation type="submission" date="2020-04" db="EMBL/GenBank/DDBJ databases">
        <authorList>
            <consortium name="NCBI Genome Project"/>
        </authorList>
    </citation>
    <scope>NUCLEOTIDE SEQUENCE</scope>
    <source>
        <strain evidence="4">CBS 304.34</strain>
    </source>
</reference>
<protein>
    <submittedName>
        <fullName evidence="2 4">Uncharacterized protein</fullName>
    </submittedName>
</protein>
<organism evidence="2">
    <name type="scientific">Mytilinidion resinicola</name>
    <dbReference type="NCBI Taxonomy" id="574789"/>
    <lineage>
        <taxon>Eukaryota</taxon>
        <taxon>Fungi</taxon>
        <taxon>Dikarya</taxon>
        <taxon>Ascomycota</taxon>
        <taxon>Pezizomycotina</taxon>
        <taxon>Dothideomycetes</taxon>
        <taxon>Pleosporomycetidae</taxon>
        <taxon>Mytilinidiales</taxon>
        <taxon>Mytilinidiaceae</taxon>
        <taxon>Mytilinidion</taxon>
    </lineage>
</organism>
<dbReference type="Proteomes" id="UP000504636">
    <property type="component" value="Unplaced"/>
</dbReference>
<reference evidence="2 4" key="1">
    <citation type="journal article" date="2020" name="Stud. Mycol.">
        <title>101 Dothideomycetes genomes: a test case for predicting lifestyles and emergence of pathogens.</title>
        <authorList>
            <person name="Haridas S."/>
            <person name="Albert R."/>
            <person name="Binder M."/>
            <person name="Bloem J."/>
            <person name="Labutti K."/>
            <person name="Salamov A."/>
            <person name="Andreopoulos B."/>
            <person name="Baker S."/>
            <person name="Barry K."/>
            <person name="Bills G."/>
            <person name="Bluhm B."/>
            <person name="Cannon C."/>
            <person name="Castanera R."/>
            <person name="Culley D."/>
            <person name="Daum C."/>
            <person name="Ezra D."/>
            <person name="Gonzalez J."/>
            <person name="Henrissat B."/>
            <person name="Kuo A."/>
            <person name="Liang C."/>
            <person name="Lipzen A."/>
            <person name="Lutzoni F."/>
            <person name="Magnuson J."/>
            <person name="Mondo S."/>
            <person name="Nolan M."/>
            <person name="Ohm R."/>
            <person name="Pangilinan J."/>
            <person name="Park H.-J."/>
            <person name="Ramirez L."/>
            <person name="Alfaro M."/>
            <person name="Sun H."/>
            <person name="Tritt A."/>
            <person name="Yoshinaga Y."/>
            <person name="Zwiers L.-H."/>
            <person name="Turgeon B."/>
            <person name="Goodwin S."/>
            <person name="Spatafora J."/>
            <person name="Crous P."/>
            <person name="Grigoriev I."/>
        </authorList>
    </citation>
    <scope>NUCLEOTIDE SEQUENCE</scope>
    <source>
        <strain evidence="2 4">CBS 304.34</strain>
    </source>
</reference>
<evidence type="ECO:0000313" key="4">
    <source>
        <dbReference type="RefSeq" id="XP_033584595.1"/>
    </source>
</evidence>
<keyword evidence="3" id="KW-1185">Reference proteome</keyword>
<sequence>MDAFTTFEGPSAHVVKFEAVFDTEVSKHNMSYEKQVSAVMTKLRALHDELHQAIKQQSHADALNAADKMSFEIAELSRLATELDTHTHSFLSTQKENQKFQLQAVIQETMRTSFAEIESYQRKLSLQNDVILGQQKAFNEYRAESGAKMIEMAGASEKLSRSTLIRGLLKSELHECHADIRELQANAEKSNRTCESLSATITSLLASKQNLEKENASMRTELAKRAKEIDRVSDLYDGQLEKYKLQAGEFARVYQDWLNAKKDIKSFKSENEALKSENGTLKSENAAHGGVEGELRARLQQLELEQEEAFQEAESTHMAAEWTEKEAEWAKQKAGWIELINEVFAKNKVFRKETKHAISENAVLKARIELMQAEAEASHASTEETVEQSLMDMDDATWTDTYHSLTNGSASVNASSTP</sequence>
<reference evidence="4" key="3">
    <citation type="submission" date="2025-04" db="UniProtKB">
        <authorList>
            <consortium name="RefSeq"/>
        </authorList>
    </citation>
    <scope>IDENTIFICATION</scope>
    <source>
        <strain evidence="4">CBS 304.34</strain>
    </source>
</reference>
<dbReference type="GeneID" id="54459557"/>
<proteinExistence type="predicted"/>
<evidence type="ECO:0000256" key="1">
    <source>
        <dbReference type="SAM" id="Coils"/>
    </source>
</evidence>
<feature type="coiled-coil region" evidence="1">
    <location>
        <begin position="173"/>
        <end position="228"/>
    </location>
</feature>
<dbReference type="AlphaFoldDB" id="A0A6A6Z931"/>
<dbReference type="RefSeq" id="XP_033584595.1">
    <property type="nucleotide sequence ID" value="XM_033718664.1"/>
</dbReference>
<feature type="coiled-coil region" evidence="1">
    <location>
        <begin position="264"/>
        <end position="312"/>
    </location>
</feature>
<accession>A0A6A6Z931</accession>
<evidence type="ECO:0000313" key="2">
    <source>
        <dbReference type="EMBL" id="KAF2817631.1"/>
    </source>
</evidence>
<evidence type="ECO:0000313" key="3">
    <source>
        <dbReference type="Proteomes" id="UP000504636"/>
    </source>
</evidence>
<name>A0A6A6Z931_9PEZI</name>